<feature type="non-terminal residue" evidence="3">
    <location>
        <position position="1"/>
    </location>
</feature>
<keyword evidence="4" id="KW-1185">Reference proteome</keyword>
<dbReference type="EMBL" id="JBHTIR010000415">
    <property type="protein sequence ID" value="MFD0851380.1"/>
    <property type="molecule type" value="Genomic_DNA"/>
</dbReference>
<organism evidence="3 4">
    <name type="scientific">Actinomadura adrarensis</name>
    <dbReference type="NCBI Taxonomy" id="1819600"/>
    <lineage>
        <taxon>Bacteria</taxon>
        <taxon>Bacillati</taxon>
        <taxon>Actinomycetota</taxon>
        <taxon>Actinomycetes</taxon>
        <taxon>Streptosporangiales</taxon>
        <taxon>Thermomonosporaceae</taxon>
        <taxon>Actinomadura</taxon>
    </lineage>
</organism>
<comment type="caution">
    <text evidence="3">The sequence shown here is derived from an EMBL/GenBank/DDBJ whole genome shotgun (WGS) entry which is preliminary data.</text>
</comment>
<dbReference type="Pfam" id="PF07228">
    <property type="entry name" value="SpoIIE"/>
    <property type="match status" value="1"/>
</dbReference>
<evidence type="ECO:0000313" key="3">
    <source>
        <dbReference type="EMBL" id="MFD0851380.1"/>
    </source>
</evidence>
<dbReference type="Gene3D" id="3.60.40.10">
    <property type="entry name" value="PPM-type phosphatase domain"/>
    <property type="match status" value="1"/>
</dbReference>
<dbReference type="InterPro" id="IPR052016">
    <property type="entry name" value="Bact_Sigma-Reg"/>
</dbReference>
<keyword evidence="1" id="KW-0378">Hydrolase</keyword>
<dbReference type="InterPro" id="IPR036457">
    <property type="entry name" value="PPM-type-like_dom_sf"/>
</dbReference>
<evidence type="ECO:0000259" key="2">
    <source>
        <dbReference type="Pfam" id="PF07228"/>
    </source>
</evidence>
<feature type="domain" description="PPM-type phosphatase" evidence="2">
    <location>
        <begin position="4"/>
        <end position="88"/>
    </location>
</feature>
<dbReference type="SUPFAM" id="SSF81606">
    <property type="entry name" value="PP2C-like"/>
    <property type="match status" value="1"/>
</dbReference>
<dbReference type="PANTHER" id="PTHR43156">
    <property type="entry name" value="STAGE II SPORULATION PROTEIN E-RELATED"/>
    <property type="match status" value="1"/>
</dbReference>
<evidence type="ECO:0000313" key="4">
    <source>
        <dbReference type="Proteomes" id="UP001597083"/>
    </source>
</evidence>
<proteinExistence type="predicted"/>
<name>A0ABW3CA50_9ACTN</name>
<evidence type="ECO:0000256" key="1">
    <source>
        <dbReference type="ARBA" id="ARBA00022801"/>
    </source>
</evidence>
<accession>A0ABW3CA50</accession>
<sequence>GACGQLMGAFEAEYELTTTRLEPGDVLLLYTDGIIERRGKDLESGLRQLIDATQRCVMDDPEELIDCVLAKLSDGRAEDDVCVLAARVL</sequence>
<dbReference type="InterPro" id="IPR001932">
    <property type="entry name" value="PPM-type_phosphatase-like_dom"/>
</dbReference>
<dbReference type="Proteomes" id="UP001597083">
    <property type="component" value="Unassembled WGS sequence"/>
</dbReference>
<dbReference type="PANTHER" id="PTHR43156:SF2">
    <property type="entry name" value="STAGE II SPORULATION PROTEIN E"/>
    <property type="match status" value="1"/>
</dbReference>
<protein>
    <submittedName>
        <fullName evidence="3">SpoIIE family protein phosphatase</fullName>
    </submittedName>
</protein>
<reference evidence="4" key="1">
    <citation type="journal article" date="2019" name="Int. J. Syst. Evol. Microbiol.">
        <title>The Global Catalogue of Microorganisms (GCM) 10K type strain sequencing project: providing services to taxonomists for standard genome sequencing and annotation.</title>
        <authorList>
            <consortium name="The Broad Institute Genomics Platform"/>
            <consortium name="The Broad Institute Genome Sequencing Center for Infectious Disease"/>
            <person name="Wu L."/>
            <person name="Ma J."/>
        </authorList>
    </citation>
    <scope>NUCLEOTIDE SEQUENCE [LARGE SCALE GENOMIC DNA]</scope>
    <source>
        <strain evidence="4">JCM 31696</strain>
    </source>
</reference>
<gene>
    <name evidence="3" type="ORF">ACFQ07_04080</name>
</gene>